<gene>
    <name evidence="2" type="ORF">CLV67_108174</name>
</gene>
<dbReference type="InterPro" id="IPR018575">
    <property type="entry name" value="Restrct_endonuc_II_Eco29kI"/>
</dbReference>
<organism evidence="2 3">
    <name type="scientific">Actinoplanes italicus</name>
    <dbReference type="NCBI Taxonomy" id="113567"/>
    <lineage>
        <taxon>Bacteria</taxon>
        <taxon>Bacillati</taxon>
        <taxon>Actinomycetota</taxon>
        <taxon>Actinomycetes</taxon>
        <taxon>Micromonosporales</taxon>
        <taxon>Micromonosporaceae</taxon>
        <taxon>Actinoplanes</taxon>
    </lineage>
</organism>
<dbReference type="EMBL" id="PVMZ01000008">
    <property type="protein sequence ID" value="PRX20376.1"/>
    <property type="molecule type" value="Genomic_DNA"/>
</dbReference>
<sequence length="278" mass="31483">MDAWIAEFRLSITRALAEQLATTLNPLSPAILGPAALSKVDARPGVYVLFVAWKRVYVGKAASNLRTRLEQHYRKLSGRTGITMSDVRFTCVYVDEDLDAAAPEKLLIKKYRLDDTIPWNTNGFGNKDPGRNRDRSVVKAQHFDALYTIDLGYQLSVPFTVWSVADLLDWLKRELPYLLRYENKNKSHLTELKHTRIELPDIELTAAELLIATIDALSPGWQATALPGYVILYKEETSYDSALLWWSRKDHGTALETRGPQRFDAGEVEMADQGDLLE</sequence>
<evidence type="ECO:0000313" key="2">
    <source>
        <dbReference type="EMBL" id="PRX20376.1"/>
    </source>
</evidence>
<dbReference type="InterPro" id="IPR000305">
    <property type="entry name" value="GIY-YIG_endonuc"/>
</dbReference>
<accession>A0A2T0KBJ7</accession>
<dbReference type="InterPro" id="IPR035901">
    <property type="entry name" value="GIY-YIG_endonuc_sf"/>
</dbReference>
<evidence type="ECO:0000259" key="1">
    <source>
        <dbReference type="PROSITE" id="PS50164"/>
    </source>
</evidence>
<name>A0A2T0KBJ7_9ACTN</name>
<reference evidence="2 3" key="1">
    <citation type="submission" date="2018-03" db="EMBL/GenBank/DDBJ databases">
        <title>Genomic Encyclopedia of Archaeal and Bacterial Type Strains, Phase II (KMG-II): from individual species to whole genera.</title>
        <authorList>
            <person name="Goeker M."/>
        </authorList>
    </citation>
    <scope>NUCLEOTIDE SEQUENCE [LARGE SCALE GENOMIC DNA]</scope>
    <source>
        <strain evidence="2 3">DSM 43146</strain>
    </source>
</reference>
<dbReference type="RefSeq" id="WP_170153941.1">
    <property type="nucleotide sequence ID" value="NZ_BOMO01000128.1"/>
</dbReference>
<keyword evidence="3" id="KW-1185">Reference proteome</keyword>
<dbReference type="PROSITE" id="PS50164">
    <property type="entry name" value="GIY_YIG"/>
    <property type="match status" value="1"/>
</dbReference>
<proteinExistence type="predicted"/>
<dbReference type="AlphaFoldDB" id="A0A2T0KBJ7"/>
<evidence type="ECO:0000313" key="3">
    <source>
        <dbReference type="Proteomes" id="UP000239415"/>
    </source>
</evidence>
<comment type="caution">
    <text evidence="2">The sequence shown here is derived from an EMBL/GenBank/DDBJ whole genome shotgun (WGS) entry which is preliminary data.</text>
</comment>
<dbReference type="CDD" id="cd00719">
    <property type="entry name" value="GIY-YIG_SF"/>
    <property type="match status" value="1"/>
</dbReference>
<dbReference type="Proteomes" id="UP000239415">
    <property type="component" value="Unassembled WGS sequence"/>
</dbReference>
<feature type="domain" description="GIY-YIG" evidence="1">
    <location>
        <begin position="42"/>
        <end position="117"/>
    </location>
</feature>
<dbReference type="Pfam" id="PF09517">
    <property type="entry name" value="RE_Eco29kI"/>
    <property type="match status" value="1"/>
</dbReference>
<dbReference type="Gene3D" id="3.40.1440.10">
    <property type="entry name" value="GIY-YIG endonuclease"/>
    <property type="match status" value="1"/>
</dbReference>
<protein>
    <submittedName>
        <fullName evidence="2">GIY-YIG catalytic domain-containing protein</fullName>
    </submittedName>
</protein>
<dbReference type="SUPFAM" id="SSF82771">
    <property type="entry name" value="GIY-YIG endonuclease"/>
    <property type="match status" value="1"/>
</dbReference>